<evidence type="ECO:0000256" key="2">
    <source>
        <dbReference type="ARBA" id="ARBA00022707"/>
    </source>
</evidence>
<protein>
    <submittedName>
        <fullName evidence="11">Uncharacterized protein</fullName>
    </submittedName>
</protein>
<feature type="binding site" evidence="9">
    <location>
        <begin position="312"/>
        <end position="315"/>
    </location>
    <ligand>
        <name>GTP</name>
        <dbReference type="ChEBI" id="CHEBI:37565"/>
    </ligand>
</feature>
<dbReference type="InterPro" id="IPR001019">
    <property type="entry name" value="Gprotein_alpha_su"/>
</dbReference>
<evidence type="ECO:0000313" key="11">
    <source>
        <dbReference type="EMBL" id="CAD6189806.1"/>
    </source>
</evidence>
<dbReference type="GO" id="GO:0005525">
    <property type="term" value="F:GTP binding"/>
    <property type="evidence" value="ECO:0007669"/>
    <property type="project" value="UniProtKB-KW"/>
</dbReference>
<reference evidence="11" key="1">
    <citation type="submission" date="2020-10" db="EMBL/GenBank/DDBJ databases">
        <authorList>
            <person name="Kikuchi T."/>
        </authorList>
    </citation>
    <scope>NUCLEOTIDE SEQUENCE</scope>
    <source>
        <strain evidence="11">NKZ352</strain>
    </source>
</reference>
<proteinExistence type="predicted"/>
<gene>
    <name evidence="11" type="ORF">CAUJ_LOCUS5725</name>
</gene>
<keyword evidence="3 10" id="KW-0479">Metal-binding</keyword>
<evidence type="ECO:0000256" key="5">
    <source>
        <dbReference type="ARBA" id="ARBA00023134"/>
    </source>
</evidence>
<keyword evidence="7" id="KW-0807">Transducer</keyword>
<evidence type="ECO:0000256" key="8">
    <source>
        <dbReference type="ARBA" id="ARBA00023288"/>
    </source>
</evidence>
<dbReference type="GO" id="GO:0031683">
    <property type="term" value="F:G-protein beta/gamma-subunit complex binding"/>
    <property type="evidence" value="ECO:0007669"/>
    <property type="project" value="InterPro"/>
</dbReference>
<evidence type="ECO:0000256" key="6">
    <source>
        <dbReference type="ARBA" id="ARBA00023139"/>
    </source>
</evidence>
<dbReference type="GO" id="GO:0005834">
    <property type="term" value="C:heterotrimeric G-protein complex"/>
    <property type="evidence" value="ECO:0007669"/>
    <property type="project" value="TreeGrafter"/>
</dbReference>
<dbReference type="Gene3D" id="3.40.50.300">
    <property type="entry name" value="P-loop containing nucleotide triphosphate hydrolases"/>
    <property type="match status" value="1"/>
</dbReference>
<dbReference type="GO" id="GO:0007188">
    <property type="term" value="P:adenylate cyclase-modulating G protein-coupled receptor signaling pathway"/>
    <property type="evidence" value="ECO:0007669"/>
    <property type="project" value="TreeGrafter"/>
</dbReference>
<dbReference type="CDD" id="cd00066">
    <property type="entry name" value="G-alpha"/>
    <property type="match status" value="1"/>
</dbReference>
<evidence type="ECO:0000256" key="4">
    <source>
        <dbReference type="ARBA" id="ARBA00022741"/>
    </source>
</evidence>
<keyword evidence="4 9" id="KW-0547">Nucleotide-binding</keyword>
<feature type="binding site" evidence="9">
    <location>
        <begin position="193"/>
        <end position="194"/>
    </location>
    <ligand>
        <name>GTP</name>
        <dbReference type="ChEBI" id="CHEBI:37565"/>
    </ligand>
</feature>
<dbReference type="Pfam" id="PF00503">
    <property type="entry name" value="G-alpha"/>
    <property type="match status" value="1"/>
</dbReference>
<dbReference type="SUPFAM" id="SSF47895">
    <property type="entry name" value="Transducin (alpha subunit), insertion domain"/>
    <property type="match status" value="1"/>
</dbReference>
<dbReference type="OrthoDB" id="5783907at2759"/>
<evidence type="ECO:0000256" key="3">
    <source>
        <dbReference type="ARBA" id="ARBA00022723"/>
    </source>
</evidence>
<dbReference type="Proteomes" id="UP000835052">
    <property type="component" value="Unassembled WGS sequence"/>
</dbReference>
<dbReference type="PANTHER" id="PTHR10218">
    <property type="entry name" value="GTP-BINDING PROTEIN ALPHA SUBUNIT"/>
    <property type="match status" value="1"/>
</dbReference>
<dbReference type="EMBL" id="CAJGYM010000012">
    <property type="protein sequence ID" value="CAD6189806.1"/>
    <property type="molecule type" value="Genomic_DNA"/>
</dbReference>
<keyword evidence="8" id="KW-0449">Lipoprotein</keyword>
<dbReference type="AlphaFoldDB" id="A0A8S1H0M5"/>
<comment type="subunit">
    <text evidence="1">G proteins are composed of 3 units; alpha, beta and gamma. The alpha chain contains the guanine nucleotide binding site.</text>
</comment>
<feature type="binding site" evidence="10">
    <location>
        <position position="224"/>
    </location>
    <ligand>
        <name>Mg(2+)</name>
        <dbReference type="ChEBI" id="CHEBI:18420"/>
    </ligand>
</feature>
<evidence type="ECO:0000256" key="7">
    <source>
        <dbReference type="ARBA" id="ARBA00023224"/>
    </source>
</evidence>
<comment type="caution">
    <text evidence="11">The sequence shown here is derived from an EMBL/GenBank/DDBJ whole genome shotgun (WGS) entry which is preliminary data.</text>
</comment>
<dbReference type="FunFam" id="3.40.50.300:FF:000692">
    <property type="entry name" value="Guanine nucleotide-binding protein subunit alpha"/>
    <property type="match status" value="1"/>
</dbReference>
<feature type="binding site" evidence="9">
    <location>
        <position position="367"/>
    </location>
    <ligand>
        <name>GTP</name>
        <dbReference type="ChEBI" id="CHEBI:37565"/>
    </ligand>
</feature>
<evidence type="ECO:0000256" key="9">
    <source>
        <dbReference type="PIRSR" id="PIRSR601019-1"/>
    </source>
</evidence>
<dbReference type="Gene3D" id="1.10.400.10">
    <property type="entry name" value="GI Alpha 1, domain 2-like"/>
    <property type="match status" value="1"/>
</dbReference>
<feature type="binding site" evidence="10">
    <location>
        <position position="88"/>
    </location>
    <ligand>
        <name>Mg(2+)</name>
        <dbReference type="ChEBI" id="CHEBI:18420"/>
    </ligand>
</feature>
<keyword evidence="6" id="KW-0564">Palmitate</keyword>
<sequence length="395" mass="45291">MNLVTKIGQATSWSFYMCFHGPNGCLVPSRPTEGETDISLQSEELEVKLNTLAKERSLEIESYLTDEKKTAQGLIKILLLGGPSCGKSTVFKQMQIIHKDGFKRPDQLEYFRELINRNIRDIFLQLLAGANILNISITSIQKLVDSIEASYHPIGTDEIKAMTRNRAELLSKFWLSEQIQKVFSQRYAFPLMDSTRYFLENIQRIGEKDYVPCEEDIVHSRHPTFSITSTNFIYNGLKMRLVDVGGQKSQRRKWLHLFDDVRVVLFVVDLTGYAKRDEEDRKENHMTSTMKIFKEIATNKVLRPAVLVLFLNKVDLYEELLTSVRFSDKFPDYKGPNNVEGTSTYIKDKFVQAAKPRKSVIPHFTTATNTENIKVVFRGCMESVFKANSRATGLT</sequence>
<keyword evidence="10" id="KW-0460">Magnesium</keyword>
<dbReference type="SMART" id="SM00275">
    <property type="entry name" value="G_alpha"/>
    <property type="match status" value="1"/>
</dbReference>
<dbReference type="PRINTS" id="PR00318">
    <property type="entry name" value="GPROTEINA"/>
</dbReference>
<keyword evidence="2" id="KW-0519">Myristate</keyword>
<keyword evidence="12" id="KW-1185">Reference proteome</keyword>
<name>A0A8S1H0M5_9PELO</name>
<organism evidence="11 12">
    <name type="scientific">Caenorhabditis auriculariae</name>
    <dbReference type="NCBI Taxonomy" id="2777116"/>
    <lineage>
        <taxon>Eukaryota</taxon>
        <taxon>Metazoa</taxon>
        <taxon>Ecdysozoa</taxon>
        <taxon>Nematoda</taxon>
        <taxon>Chromadorea</taxon>
        <taxon>Rhabditida</taxon>
        <taxon>Rhabditina</taxon>
        <taxon>Rhabditomorpha</taxon>
        <taxon>Rhabditoidea</taxon>
        <taxon>Rhabditidae</taxon>
        <taxon>Peloderinae</taxon>
        <taxon>Caenorhabditis</taxon>
    </lineage>
</organism>
<dbReference type="InterPro" id="IPR027417">
    <property type="entry name" value="P-loop_NTPase"/>
</dbReference>
<dbReference type="GO" id="GO:0003924">
    <property type="term" value="F:GTPase activity"/>
    <property type="evidence" value="ECO:0007669"/>
    <property type="project" value="InterPro"/>
</dbReference>
<dbReference type="GO" id="GO:0005737">
    <property type="term" value="C:cytoplasm"/>
    <property type="evidence" value="ECO:0007669"/>
    <property type="project" value="TreeGrafter"/>
</dbReference>
<evidence type="ECO:0000313" key="12">
    <source>
        <dbReference type="Proteomes" id="UP000835052"/>
    </source>
</evidence>
<feature type="binding site" evidence="9">
    <location>
        <begin position="243"/>
        <end position="247"/>
    </location>
    <ligand>
        <name>GTP</name>
        <dbReference type="ChEBI" id="CHEBI:37565"/>
    </ligand>
</feature>
<dbReference type="InterPro" id="IPR011025">
    <property type="entry name" value="GproteinA_insert"/>
</dbReference>
<keyword evidence="5 9" id="KW-0342">GTP-binding</keyword>
<accession>A0A8S1H0M5</accession>
<evidence type="ECO:0000256" key="1">
    <source>
        <dbReference type="ARBA" id="ARBA00011356"/>
    </source>
</evidence>
<dbReference type="PROSITE" id="PS51882">
    <property type="entry name" value="G_ALPHA"/>
    <property type="match status" value="1"/>
</dbReference>
<dbReference type="GO" id="GO:0046872">
    <property type="term" value="F:metal ion binding"/>
    <property type="evidence" value="ECO:0007669"/>
    <property type="project" value="UniProtKB-KW"/>
</dbReference>
<dbReference type="GO" id="GO:0001664">
    <property type="term" value="F:G protein-coupled receptor binding"/>
    <property type="evidence" value="ECO:0007669"/>
    <property type="project" value="TreeGrafter"/>
</dbReference>
<evidence type="ECO:0000256" key="10">
    <source>
        <dbReference type="PIRSR" id="PIRSR601019-2"/>
    </source>
</evidence>
<dbReference type="SUPFAM" id="SSF52540">
    <property type="entry name" value="P-loop containing nucleoside triphosphate hydrolases"/>
    <property type="match status" value="1"/>
</dbReference>
<dbReference type="PANTHER" id="PTHR10218:SF208">
    <property type="entry name" value="GUANINE NUCLEOTIDE-BINDING PROTEIN ALPHA-14 SUBUNIT"/>
    <property type="match status" value="1"/>
</dbReference>